<dbReference type="Proteomes" id="UP001150904">
    <property type="component" value="Unassembled WGS sequence"/>
</dbReference>
<sequence length="102" mass="11678">MSFADCAMGLRPRSAIHKDELDCYDAFLSNVQDTQFLHMYLENSQVKIDIYDYPSNDLALSQTFTPSDTANQYFDQQLQRAQEMQLATASPDTVLDSTLEKR</sequence>
<organism evidence="1 2">
    <name type="scientific">Penicillium cinerascens</name>
    <dbReference type="NCBI Taxonomy" id="70096"/>
    <lineage>
        <taxon>Eukaryota</taxon>
        <taxon>Fungi</taxon>
        <taxon>Dikarya</taxon>
        <taxon>Ascomycota</taxon>
        <taxon>Pezizomycotina</taxon>
        <taxon>Eurotiomycetes</taxon>
        <taxon>Eurotiomycetidae</taxon>
        <taxon>Eurotiales</taxon>
        <taxon>Aspergillaceae</taxon>
        <taxon>Penicillium</taxon>
    </lineage>
</organism>
<dbReference type="GeneID" id="83181941"/>
<proteinExistence type="predicted"/>
<dbReference type="AlphaFoldDB" id="A0A9W9MCW3"/>
<evidence type="ECO:0000313" key="1">
    <source>
        <dbReference type="EMBL" id="KAJ5198461.1"/>
    </source>
</evidence>
<name>A0A9W9MCW3_9EURO</name>
<keyword evidence="2" id="KW-1185">Reference proteome</keyword>
<comment type="caution">
    <text evidence="1">The sequence shown here is derived from an EMBL/GenBank/DDBJ whole genome shotgun (WGS) entry which is preliminary data.</text>
</comment>
<accession>A0A9W9MCW3</accession>
<dbReference type="RefSeq" id="XP_058306889.1">
    <property type="nucleotide sequence ID" value="XM_058454640.1"/>
</dbReference>
<dbReference type="EMBL" id="JAPQKR010000014">
    <property type="protein sequence ID" value="KAJ5198461.1"/>
    <property type="molecule type" value="Genomic_DNA"/>
</dbReference>
<gene>
    <name evidence="1" type="ORF">N7498_007578</name>
</gene>
<evidence type="ECO:0000313" key="2">
    <source>
        <dbReference type="Proteomes" id="UP001150904"/>
    </source>
</evidence>
<dbReference type="OrthoDB" id="3928438at2759"/>
<reference evidence="1" key="1">
    <citation type="submission" date="2022-12" db="EMBL/GenBank/DDBJ databases">
        <authorList>
            <person name="Petersen C."/>
        </authorList>
    </citation>
    <scope>NUCLEOTIDE SEQUENCE</scope>
    <source>
        <strain evidence="1">IBT 15544</strain>
    </source>
</reference>
<protein>
    <submittedName>
        <fullName evidence="1">Uncharacterized protein</fullName>
    </submittedName>
</protein>
<reference evidence="1" key="2">
    <citation type="journal article" date="2023" name="IMA Fungus">
        <title>Comparative genomic study of the Penicillium genus elucidates a diverse pangenome and 15 lateral gene transfer events.</title>
        <authorList>
            <person name="Petersen C."/>
            <person name="Sorensen T."/>
            <person name="Nielsen M.R."/>
            <person name="Sondergaard T.E."/>
            <person name="Sorensen J.L."/>
            <person name="Fitzpatrick D.A."/>
            <person name="Frisvad J.C."/>
            <person name="Nielsen K.L."/>
        </authorList>
    </citation>
    <scope>NUCLEOTIDE SEQUENCE</scope>
    <source>
        <strain evidence="1">IBT 15544</strain>
    </source>
</reference>